<evidence type="ECO:0000313" key="2">
    <source>
        <dbReference type="Proteomes" id="UP001476798"/>
    </source>
</evidence>
<dbReference type="EMBL" id="JAHRIO010028939">
    <property type="protein sequence ID" value="MEQ2167012.1"/>
    <property type="molecule type" value="Genomic_DNA"/>
</dbReference>
<sequence>DGTYGLECRERCDCSHADGCDPVSGYCRCYPGWTGQCCFLKNRKRLILEVLS</sequence>
<accession>A0ABV0N6I0</accession>
<reference evidence="1 2" key="1">
    <citation type="submission" date="2021-06" db="EMBL/GenBank/DDBJ databases">
        <authorList>
            <person name="Palmer J.M."/>
        </authorList>
    </citation>
    <scope>NUCLEOTIDE SEQUENCE [LARGE SCALE GENOMIC DNA]</scope>
    <source>
        <strain evidence="1 2">GA_2019</strain>
        <tissue evidence="1">Muscle</tissue>
    </source>
</reference>
<evidence type="ECO:0000313" key="1">
    <source>
        <dbReference type="EMBL" id="MEQ2167012.1"/>
    </source>
</evidence>
<organism evidence="1 2">
    <name type="scientific">Goodea atripinnis</name>
    <dbReference type="NCBI Taxonomy" id="208336"/>
    <lineage>
        <taxon>Eukaryota</taxon>
        <taxon>Metazoa</taxon>
        <taxon>Chordata</taxon>
        <taxon>Craniata</taxon>
        <taxon>Vertebrata</taxon>
        <taxon>Euteleostomi</taxon>
        <taxon>Actinopterygii</taxon>
        <taxon>Neopterygii</taxon>
        <taxon>Teleostei</taxon>
        <taxon>Neoteleostei</taxon>
        <taxon>Acanthomorphata</taxon>
        <taxon>Ovalentaria</taxon>
        <taxon>Atherinomorphae</taxon>
        <taxon>Cyprinodontiformes</taxon>
        <taxon>Goodeidae</taxon>
        <taxon>Goodea</taxon>
    </lineage>
</organism>
<feature type="non-terminal residue" evidence="1">
    <location>
        <position position="1"/>
    </location>
</feature>
<gene>
    <name evidence="1" type="ORF">GOODEAATRI_034460</name>
</gene>
<proteinExistence type="predicted"/>
<protein>
    <submittedName>
        <fullName evidence="1">Uncharacterized protein</fullName>
    </submittedName>
</protein>
<name>A0ABV0N6I0_9TELE</name>
<dbReference type="Gene3D" id="2.170.300.10">
    <property type="entry name" value="Tie2 ligand-binding domain superfamily"/>
    <property type="match status" value="1"/>
</dbReference>
<comment type="caution">
    <text evidence="1">The sequence shown here is derived from an EMBL/GenBank/DDBJ whole genome shotgun (WGS) entry which is preliminary data.</text>
</comment>
<dbReference type="Proteomes" id="UP001476798">
    <property type="component" value="Unassembled WGS sequence"/>
</dbReference>
<keyword evidence="2" id="KW-1185">Reference proteome</keyword>